<dbReference type="AlphaFoldDB" id="A0AAD3S8P7"/>
<evidence type="ECO:0000313" key="3">
    <source>
        <dbReference type="EMBL" id="GMH06401.1"/>
    </source>
</evidence>
<keyword evidence="2" id="KW-0472">Membrane</keyword>
<feature type="region of interest" description="Disordered" evidence="1">
    <location>
        <begin position="28"/>
        <end position="56"/>
    </location>
</feature>
<keyword evidence="2" id="KW-0812">Transmembrane</keyword>
<dbReference type="EMBL" id="BSYO01000006">
    <property type="protein sequence ID" value="GMH06401.1"/>
    <property type="molecule type" value="Genomic_DNA"/>
</dbReference>
<name>A0AAD3S8P7_NEPGR</name>
<dbReference type="Proteomes" id="UP001279734">
    <property type="component" value="Unassembled WGS sequence"/>
</dbReference>
<dbReference type="PANTHER" id="PTHR31170">
    <property type="entry name" value="BNAC04G53230D PROTEIN"/>
    <property type="match status" value="1"/>
</dbReference>
<keyword evidence="2" id="KW-1133">Transmembrane helix</keyword>
<gene>
    <name evidence="3" type="ORF">Nepgr_008241</name>
</gene>
<keyword evidence="4" id="KW-1185">Reference proteome</keyword>
<feature type="transmembrane region" description="Helical" evidence="2">
    <location>
        <begin position="501"/>
        <end position="528"/>
    </location>
</feature>
<proteinExistence type="predicted"/>
<organism evidence="3 4">
    <name type="scientific">Nepenthes gracilis</name>
    <name type="common">Slender pitcher plant</name>
    <dbReference type="NCBI Taxonomy" id="150966"/>
    <lineage>
        <taxon>Eukaryota</taxon>
        <taxon>Viridiplantae</taxon>
        <taxon>Streptophyta</taxon>
        <taxon>Embryophyta</taxon>
        <taxon>Tracheophyta</taxon>
        <taxon>Spermatophyta</taxon>
        <taxon>Magnoliopsida</taxon>
        <taxon>eudicotyledons</taxon>
        <taxon>Gunneridae</taxon>
        <taxon>Pentapetalae</taxon>
        <taxon>Caryophyllales</taxon>
        <taxon>Nepenthaceae</taxon>
        <taxon>Nepenthes</taxon>
    </lineage>
</organism>
<evidence type="ECO:0000256" key="1">
    <source>
        <dbReference type="SAM" id="MobiDB-lite"/>
    </source>
</evidence>
<accession>A0AAD3S8P7</accession>
<evidence type="ECO:0000256" key="2">
    <source>
        <dbReference type="SAM" id="Phobius"/>
    </source>
</evidence>
<evidence type="ECO:0000313" key="4">
    <source>
        <dbReference type="Proteomes" id="UP001279734"/>
    </source>
</evidence>
<dbReference type="Pfam" id="PF03140">
    <property type="entry name" value="DUF247"/>
    <property type="match status" value="1"/>
</dbReference>
<dbReference type="InterPro" id="IPR004158">
    <property type="entry name" value="DUF247_pln"/>
</dbReference>
<dbReference type="PANTHER" id="PTHR31170:SF25">
    <property type="entry name" value="BNAA09G04570D PROTEIN"/>
    <property type="match status" value="1"/>
</dbReference>
<reference evidence="3" key="1">
    <citation type="submission" date="2023-05" db="EMBL/GenBank/DDBJ databases">
        <title>Nepenthes gracilis genome sequencing.</title>
        <authorList>
            <person name="Fukushima K."/>
        </authorList>
    </citation>
    <scope>NUCLEOTIDE SEQUENCE</scope>
    <source>
        <strain evidence="3">SING2019-196</strain>
    </source>
</reference>
<protein>
    <submittedName>
        <fullName evidence="3">Uncharacterized protein</fullName>
    </submittedName>
</protein>
<sequence>MVAVSDKDLLSWYLITVKLKETVEASLENTPRSIGSPRPPQQQQQQPQPSELPQVGGINGEIEKHEFVQSQANITRESEWMISIRENLEHARRHELTSSWSKLCIYRVPHILRELVDHKAYIPQVVSLGPYYHGRRALRKMEPHKWRGLRCMLNRTHQDINLYLDSMKELEEKARACYEQPVSLCSDKFVEIMVLDGCFVLELFRGVEKGFPALGYDKNDPVFGARVTMHSIQRDMIMLENQIPLFVLDRLLSLQLDKPDQKRFVSRLALEFLDPLIPTETLTVSDRNKPKSSLSHVDFAFHPLPDQEALHCLDVFRNSLLLKRAPPAPEIWFKREPPTNTVADKRQQRLVHCAIDLKNAGIKFEERQTHRFCDIEFENGVLKIPRLLVHDGTKPLFFNLVAFEQCHPYCTKNITSYLTFMDNFINSAEDVAYLHSHGIIAHWLENDTEVANLFNKICQEVVFDRDHSYLLKLHKDVKEHYDKRWHHWLTMLKYKYFNSPWAVISFIAAVLLLSLTSLQSFYGVYGYYRPSS</sequence>
<comment type="caution">
    <text evidence="3">The sequence shown here is derived from an EMBL/GenBank/DDBJ whole genome shotgun (WGS) entry which is preliminary data.</text>
</comment>